<comment type="pathway">
    <text evidence="1">Sulfur metabolism; glutathione biosynthesis; glutathione from L-cysteine and L-glutamate: step 1/2.</text>
</comment>
<comment type="subunit">
    <text evidence="3">Heterodimer of a catalytic heavy chain and a regulatory light chain.</text>
</comment>
<dbReference type="PANTHER" id="PTHR13295">
    <property type="entry name" value="GLUTAMATE CYSTEINE LIGASE REGULATORY SUBUNIT"/>
    <property type="match status" value="1"/>
</dbReference>
<dbReference type="InterPro" id="IPR023210">
    <property type="entry name" value="NADP_OxRdtase_dom"/>
</dbReference>
<evidence type="ECO:0000256" key="4">
    <source>
        <dbReference type="ARBA" id="ARBA00022684"/>
    </source>
</evidence>
<name>A0A8H7N550_BIOOC</name>
<dbReference type="GO" id="GO:0035226">
    <property type="term" value="F:glutamate-cysteine ligase catalytic subunit binding"/>
    <property type="evidence" value="ECO:0007669"/>
    <property type="project" value="InterPro"/>
</dbReference>
<dbReference type="SUPFAM" id="SSF51430">
    <property type="entry name" value="NAD(P)-linked oxidoreductase"/>
    <property type="match status" value="1"/>
</dbReference>
<dbReference type="EMBL" id="JADCTT010000010">
    <property type="protein sequence ID" value="KAF9747027.1"/>
    <property type="molecule type" value="Genomic_DNA"/>
</dbReference>
<evidence type="ECO:0000259" key="10">
    <source>
        <dbReference type="Pfam" id="PF00248"/>
    </source>
</evidence>
<organism evidence="11 12">
    <name type="scientific">Bionectria ochroleuca</name>
    <name type="common">Gliocladium roseum</name>
    <dbReference type="NCBI Taxonomy" id="29856"/>
    <lineage>
        <taxon>Eukaryota</taxon>
        <taxon>Fungi</taxon>
        <taxon>Dikarya</taxon>
        <taxon>Ascomycota</taxon>
        <taxon>Pezizomycotina</taxon>
        <taxon>Sordariomycetes</taxon>
        <taxon>Hypocreomycetidae</taxon>
        <taxon>Hypocreales</taxon>
        <taxon>Bionectriaceae</taxon>
        <taxon>Clonostachys</taxon>
    </lineage>
</organism>
<dbReference type="GO" id="GO:0006750">
    <property type="term" value="P:glutathione biosynthetic process"/>
    <property type="evidence" value="ECO:0007669"/>
    <property type="project" value="UniProtKB-UniPathway"/>
</dbReference>
<sequence>MTQIILSTGNVMSAGPTIIRKRGTNRSNLELVNSLQSSFASAKEDFAPATNGSAHAPTPVEAWTERQGGTLFVPRISWQGAGLRDEASQYEITVKLFFLRDTLVKEREQFAREALELVRRELGIQSIDLLVVAFPGISFEGDCEWEADRVNAVQGNLDDEVATWKVLEEFHSQGLVRKLGVSEFGSEKLRAFMERTTVRPTVDQINLQLLQRTAAAQGACGEVRHPAQCSHGQHRYPALRDLARDSGPTRRGRLGRLSNRERWSEGRDNSALGSEVYGFCSR</sequence>
<evidence type="ECO:0000256" key="9">
    <source>
        <dbReference type="ARBA" id="ARBA00032926"/>
    </source>
</evidence>
<gene>
    <name evidence="11" type="ORF">IM811_002361</name>
</gene>
<dbReference type="Proteomes" id="UP000616885">
    <property type="component" value="Unassembled WGS sequence"/>
</dbReference>
<keyword evidence="5" id="KW-0560">Oxidoreductase</keyword>
<dbReference type="GO" id="GO:0017109">
    <property type="term" value="C:glutamate-cysteine ligase complex"/>
    <property type="evidence" value="ECO:0007669"/>
    <property type="project" value="TreeGrafter"/>
</dbReference>
<dbReference type="AlphaFoldDB" id="A0A8H7N550"/>
<dbReference type="Gene3D" id="3.20.20.100">
    <property type="entry name" value="NADP-dependent oxidoreductase domain"/>
    <property type="match status" value="1"/>
</dbReference>
<dbReference type="PANTHER" id="PTHR13295:SF4">
    <property type="entry name" value="GLUTAMATE--CYSTEINE LIGASE REGULATORY SUBUNIT"/>
    <property type="match status" value="1"/>
</dbReference>
<accession>A0A8H7N550</accession>
<dbReference type="GO" id="GO:0030234">
    <property type="term" value="F:enzyme regulator activity"/>
    <property type="evidence" value="ECO:0007669"/>
    <property type="project" value="TreeGrafter"/>
</dbReference>
<keyword evidence="4" id="KW-0317">Glutathione biosynthesis</keyword>
<reference evidence="11" key="1">
    <citation type="submission" date="2020-10" db="EMBL/GenBank/DDBJ databases">
        <title>High-Quality Genome Resource of Clonostachys rosea strain S41 by Oxford Nanopore Long-Read Sequencing.</title>
        <authorList>
            <person name="Wang H."/>
        </authorList>
    </citation>
    <scope>NUCLEOTIDE SEQUENCE</scope>
    <source>
        <strain evidence="11">S41</strain>
    </source>
</reference>
<evidence type="ECO:0000256" key="6">
    <source>
        <dbReference type="ARBA" id="ARBA00030406"/>
    </source>
</evidence>
<dbReference type="Pfam" id="PF00248">
    <property type="entry name" value="Aldo_ket_red"/>
    <property type="match status" value="1"/>
</dbReference>
<evidence type="ECO:0000256" key="3">
    <source>
        <dbReference type="ARBA" id="ARBA00011532"/>
    </source>
</evidence>
<dbReference type="InterPro" id="IPR032963">
    <property type="entry name" value="Gclm"/>
</dbReference>
<protein>
    <recommendedName>
        <fullName evidence="8">GCS light chain</fullName>
    </recommendedName>
    <alternativeName>
        <fullName evidence="6">Gamma-ECS regulatory subunit</fullName>
    </alternativeName>
    <alternativeName>
        <fullName evidence="9">Gamma-glutamylcysteine synthetase regulatory subunit</fullName>
    </alternativeName>
    <alternativeName>
        <fullName evidence="7">Glutamate--cysteine ligase modifier subunit</fullName>
    </alternativeName>
</protein>
<dbReference type="GO" id="GO:0016491">
    <property type="term" value="F:oxidoreductase activity"/>
    <property type="evidence" value="ECO:0007669"/>
    <property type="project" value="UniProtKB-KW"/>
</dbReference>
<evidence type="ECO:0000313" key="11">
    <source>
        <dbReference type="EMBL" id="KAF9747027.1"/>
    </source>
</evidence>
<comment type="caution">
    <text evidence="11">The sequence shown here is derived from an EMBL/GenBank/DDBJ whole genome shotgun (WGS) entry which is preliminary data.</text>
</comment>
<evidence type="ECO:0000256" key="5">
    <source>
        <dbReference type="ARBA" id="ARBA00023002"/>
    </source>
</evidence>
<evidence type="ECO:0000256" key="7">
    <source>
        <dbReference type="ARBA" id="ARBA00031154"/>
    </source>
</evidence>
<dbReference type="UniPathway" id="UPA00142">
    <property type="reaction ID" value="UER00209"/>
</dbReference>
<dbReference type="InterPro" id="IPR036812">
    <property type="entry name" value="NAD(P)_OxRdtase_dom_sf"/>
</dbReference>
<evidence type="ECO:0000256" key="2">
    <source>
        <dbReference type="ARBA" id="ARBA00008612"/>
    </source>
</evidence>
<comment type="similarity">
    <text evidence="2">Belongs to the aldo/keto reductase family. Glutamate--cysteine ligase light chain subfamily.</text>
</comment>
<proteinExistence type="inferred from homology"/>
<evidence type="ECO:0000256" key="1">
    <source>
        <dbReference type="ARBA" id="ARBA00005006"/>
    </source>
</evidence>
<evidence type="ECO:0000256" key="8">
    <source>
        <dbReference type="ARBA" id="ARBA00031732"/>
    </source>
</evidence>
<evidence type="ECO:0000313" key="12">
    <source>
        <dbReference type="Proteomes" id="UP000616885"/>
    </source>
</evidence>
<feature type="domain" description="NADP-dependent oxidoreductase" evidence="10">
    <location>
        <begin position="85"/>
        <end position="212"/>
    </location>
</feature>